<protein>
    <submittedName>
        <fullName evidence="2">Uncharacterized protein</fullName>
    </submittedName>
</protein>
<feature type="transmembrane region" description="Helical" evidence="1">
    <location>
        <begin position="6"/>
        <end position="29"/>
    </location>
</feature>
<dbReference type="AlphaFoldDB" id="A0A533QGM5"/>
<keyword evidence="1" id="KW-0472">Membrane</keyword>
<accession>A0A533QGM5</accession>
<proteinExistence type="predicted"/>
<keyword evidence="1" id="KW-0812">Transmembrane</keyword>
<evidence type="ECO:0000313" key="3">
    <source>
        <dbReference type="Proteomes" id="UP000319783"/>
    </source>
</evidence>
<dbReference type="Proteomes" id="UP000319783">
    <property type="component" value="Unassembled WGS sequence"/>
</dbReference>
<reference evidence="2 3" key="1">
    <citation type="submission" date="2019-04" db="EMBL/GenBank/DDBJ databases">
        <title>Genome of a novel bacterium Candidatus Jettenia ecosi reconstructed from metagenome of an anammox bioreactor.</title>
        <authorList>
            <person name="Mardanov A.V."/>
            <person name="Beletsky A.V."/>
            <person name="Ravin N.V."/>
            <person name="Botchkova E.A."/>
            <person name="Litti Y.V."/>
            <person name="Nozhevnikova A.N."/>
        </authorList>
    </citation>
    <scope>NUCLEOTIDE SEQUENCE [LARGE SCALE GENOMIC DNA]</scope>
    <source>
        <strain evidence="2">J2</strain>
    </source>
</reference>
<sequence>MVKSTIVVLGVSLITLISGGFLLTVEIILSATFLKPSSIIPLWPSILMNSNISSQNNLV</sequence>
<name>A0A533QGM5_9BACT</name>
<comment type="caution">
    <text evidence="2">The sequence shown here is derived from an EMBL/GenBank/DDBJ whole genome shotgun (WGS) entry which is preliminary data.</text>
</comment>
<keyword evidence="1" id="KW-1133">Transmembrane helix</keyword>
<evidence type="ECO:0000313" key="2">
    <source>
        <dbReference type="EMBL" id="TLD41821.1"/>
    </source>
</evidence>
<dbReference type="EMBL" id="SULG01000035">
    <property type="protein sequence ID" value="TLD41821.1"/>
    <property type="molecule type" value="Genomic_DNA"/>
</dbReference>
<organism evidence="2 3">
    <name type="scientific">Candidatus Jettenia ecosi</name>
    <dbReference type="NCBI Taxonomy" id="2494326"/>
    <lineage>
        <taxon>Bacteria</taxon>
        <taxon>Pseudomonadati</taxon>
        <taxon>Planctomycetota</taxon>
        <taxon>Candidatus Brocadiia</taxon>
        <taxon>Candidatus Brocadiales</taxon>
        <taxon>Candidatus Brocadiaceae</taxon>
        <taxon>Candidatus Jettenia</taxon>
    </lineage>
</organism>
<gene>
    <name evidence="2" type="ORF">JETT_1911</name>
</gene>
<evidence type="ECO:0000256" key="1">
    <source>
        <dbReference type="SAM" id="Phobius"/>
    </source>
</evidence>